<evidence type="ECO:0000256" key="3">
    <source>
        <dbReference type="ARBA" id="ARBA00022748"/>
    </source>
</evidence>
<dbReference type="NCBIfam" id="TIGR01189">
    <property type="entry name" value="ccmA"/>
    <property type="match status" value="1"/>
</dbReference>
<keyword evidence="2" id="KW-0547">Nucleotide-binding</keyword>
<evidence type="ECO:0000256" key="5">
    <source>
        <dbReference type="ARBA" id="ARBA00022967"/>
    </source>
</evidence>
<reference evidence="8" key="1">
    <citation type="submission" date="2022-06" db="EMBL/GenBank/DDBJ databases">
        <title>Sphingomicrobium sedimins sp. nov., a marine bacterium isolated from tidal flat.</title>
        <authorList>
            <person name="Kim C.-H."/>
            <person name="Yoo Y."/>
            <person name="Kim J.-J."/>
        </authorList>
    </citation>
    <scope>NUCLEOTIDE SEQUENCE</scope>
    <source>
        <strain evidence="8">GRR-S6-50</strain>
    </source>
</reference>
<dbReference type="Proteomes" id="UP001155128">
    <property type="component" value="Unassembled WGS sequence"/>
</dbReference>
<evidence type="ECO:0000256" key="1">
    <source>
        <dbReference type="ARBA" id="ARBA00022448"/>
    </source>
</evidence>
<dbReference type="Gene3D" id="3.40.50.300">
    <property type="entry name" value="P-loop containing nucleotide triphosphate hydrolases"/>
    <property type="match status" value="1"/>
</dbReference>
<dbReference type="SMART" id="SM00382">
    <property type="entry name" value="AAA"/>
    <property type="match status" value="1"/>
</dbReference>
<dbReference type="SUPFAM" id="SSF52540">
    <property type="entry name" value="P-loop containing nucleoside triphosphate hydrolases"/>
    <property type="match status" value="1"/>
</dbReference>
<dbReference type="InterPro" id="IPR003439">
    <property type="entry name" value="ABC_transporter-like_ATP-bd"/>
</dbReference>
<keyword evidence="9" id="KW-1185">Reference proteome</keyword>
<keyword evidence="6" id="KW-0472">Membrane</keyword>
<dbReference type="InterPro" id="IPR027417">
    <property type="entry name" value="P-loop_NTPase"/>
</dbReference>
<feature type="domain" description="ABC transporter" evidence="7">
    <location>
        <begin position="5"/>
        <end position="186"/>
    </location>
</feature>
<dbReference type="EMBL" id="JAMSHT010000001">
    <property type="protein sequence ID" value="MCM8558277.1"/>
    <property type="molecule type" value="Genomic_DNA"/>
</dbReference>
<dbReference type="GO" id="GO:0022857">
    <property type="term" value="F:transmembrane transporter activity"/>
    <property type="evidence" value="ECO:0007669"/>
    <property type="project" value="InterPro"/>
</dbReference>
<name>A0A9X2EIS0_9SPHN</name>
<dbReference type="GO" id="GO:0016887">
    <property type="term" value="F:ATP hydrolysis activity"/>
    <property type="evidence" value="ECO:0007669"/>
    <property type="project" value="InterPro"/>
</dbReference>
<dbReference type="PROSITE" id="PS50893">
    <property type="entry name" value="ABC_TRANSPORTER_2"/>
    <property type="match status" value="1"/>
</dbReference>
<dbReference type="PANTHER" id="PTHR43499">
    <property type="entry name" value="ABC TRANSPORTER I FAMILY MEMBER 1"/>
    <property type="match status" value="1"/>
</dbReference>
<dbReference type="Pfam" id="PF00005">
    <property type="entry name" value="ABC_tran"/>
    <property type="match status" value="1"/>
</dbReference>
<comment type="caution">
    <text evidence="8">The sequence shown here is derived from an EMBL/GenBank/DDBJ whole genome shotgun (WGS) entry which is preliminary data.</text>
</comment>
<evidence type="ECO:0000256" key="6">
    <source>
        <dbReference type="ARBA" id="ARBA00023136"/>
    </source>
</evidence>
<evidence type="ECO:0000313" key="8">
    <source>
        <dbReference type="EMBL" id="MCM8558277.1"/>
    </source>
</evidence>
<evidence type="ECO:0000313" key="9">
    <source>
        <dbReference type="Proteomes" id="UP001155128"/>
    </source>
</evidence>
<dbReference type="GO" id="GO:0017004">
    <property type="term" value="P:cytochrome complex assembly"/>
    <property type="evidence" value="ECO:0007669"/>
    <property type="project" value="UniProtKB-KW"/>
</dbReference>
<dbReference type="InterPro" id="IPR003593">
    <property type="entry name" value="AAA+_ATPase"/>
</dbReference>
<sequence length="188" mass="19806">MSALLTFEGVTCARGGRTLFEDVSFALGPGDALRLTGPNGTGKSSLLLVASGLLEPISGRVEAVRLALADERIGLERDRSLRDALSFWAKLDNSDIVDTALKAMGLTELAEVPVRYLSTGQRRRAGLARAIASGARLLLLDEPADGLDTASRELLDAAIARNRQAGGAVLAASHQPLNGTWQELELGS</sequence>
<keyword evidence="4 8" id="KW-0067">ATP-binding</keyword>
<accession>A0A9X2EIS0</accession>
<evidence type="ECO:0000256" key="2">
    <source>
        <dbReference type="ARBA" id="ARBA00022741"/>
    </source>
</evidence>
<gene>
    <name evidence="8" type="primary">ccmA</name>
    <name evidence="8" type="ORF">NDO55_10660</name>
</gene>
<evidence type="ECO:0000259" key="7">
    <source>
        <dbReference type="PROSITE" id="PS50893"/>
    </source>
</evidence>
<keyword evidence="5" id="KW-1278">Translocase</keyword>
<dbReference type="GO" id="GO:0005524">
    <property type="term" value="F:ATP binding"/>
    <property type="evidence" value="ECO:0007669"/>
    <property type="project" value="UniProtKB-KW"/>
</dbReference>
<proteinExistence type="predicted"/>
<organism evidence="8 9">
    <name type="scientific">Sphingomicrobium sediminis</name>
    <dbReference type="NCBI Taxonomy" id="2950949"/>
    <lineage>
        <taxon>Bacteria</taxon>
        <taxon>Pseudomonadati</taxon>
        <taxon>Pseudomonadota</taxon>
        <taxon>Alphaproteobacteria</taxon>
        <taxon>Sphingomonadales</taxon>
        <taxon>Sphingomonadaceae</taxon>
        <taxon>Sphingomicrobium</taxon>
    </lineage>
</organism>
<keyword evidence="1" id="KW-0813">Transport</keyword>
<keyword evidence="3" id="KW-0201">Cytochrome c-type biogenesis</keyword>
<dbReference type="RefSeq" id="WP_252115064.1">
    <property type="nucleotide sequence ID" value="NZ_JAMSHT010000001.1"/>
</dbReference>
<dbReference type="AlphaFoldDB" id="A0A9X2EIS0"/>
<dbReference type="PANTHER" id="PTHR43499:SF1">
    <property type="entry name" value="ABC TRANSPORTER I FAMILY MEMBER 1"/>
    <property type="match status" value="1"/>
</dbReference>
<dbReference type="InterPro" id="IPR005895">
    <property type="entry name" value="ABC_transptr_haem_export_CcmA"/>
</dbReference>
<protein>
    <submittedName>
        <fullName evidence="8">Heme ABC exporter ATP-binding protein CcmA</fullName>
    </submittedName>
</protein>
<evidence type="ECO:0000256" key="4">
    <source>
        <dbReference type="ARBA" id="ARBA00022840"/>
    </source>
</evidence>